<dbReference type="Proteomes" id="UP000199437">
    <property type="component" value="Unassembled WGS sequence"/>
</dbReference>
<name>A0A1I0NUL7_9BACT</name>
<dbReference type="PANTHER" id="PTHR39624">
    <property type="entry name" value="PROTEIN INVOLVED IN RIMO-MEDIATED BETA-METHYLTHIOLATION OF RIBOSOMAL PROTEIN S12 YCAO"/>
    <property type="match status" value="1"/>
</dbReference>
<dbReference type="InterPro" id="IPR003718">
    <property type="entry name" value="OsmC/Ohr_fam"/>
</dbReference>
<dbReference type="InterPro" id="IPR015946">
    <property type="entry name" value="KH_dom-like_a/b"/>
</dbReference>
<dbReference type="InterPro" id="IPR036102">
    <property type="entry name" value="OsmC/Ohrsf"/>
</dbReference>
<gene>
    <name evidence="1" type="ORF">SAMN05216290_1481</name>
</gene>
<dbReference type="AlphaFoldDB" id="A0A1I0NUL7"/>
<dbReference type="Gene3D" id="3.30.300.20">
    <property type="match status" value="1"/>
</dbReference>
<dbReference type="Pfam" id="PF02566">
    <property type="entry name" value="OsmC"/>
    <property type="match status" value="1"/>
</dbReference>
<evidence type="ECO:0000313" key="2">
    <source>
        <dbReference type="Proteomes" id="UP000199437"/>
    </source>
</evidence>
<proteinExistence type="predicted"/>
<organism evidence="1 2">
    <name type="scientific">Roseivirga pacifica</name>
    <dbReference type="NCBI Taxonomy" id="1267423"/>
    <lineage>
        <taxon>Bacteria</taxon>
        <taxon>Pseudomonadati</taxon>
        <taxon>Bacteroidota</taxon>
        <taxon>Cytophagia</taxon>
        <taxon>Cytophagales</taxon>
        <taxon>Roseivirgaceae</taxon>
        <taxon>Roseivirga</taxon>
    </lineage>
</organism>
<dbReference type="SUPFAM" id="SSF82784">
    <property type="entry name" value="OsmC-like"/>
    <property type="match status" value="1"/>
</dbReference>
<dbReference type="RefSeq" id="WP_090257865.1">
    <property type="nucleotide sequence ID" value="NZ_FOIR01000001.1"/>
</dbReference>
<reference evidence="2" key="1">
    <citation type="submission" date="2016-10" db="EMBL/GenBank/DDBJ databases">
        <authorList>
            <person name="Varghese N."/>
            <person name="Submissions S."/>
        </authorList>
    </citation>
    <scope>NUCLEOTIDE SEQUENCE [LARGE SCALE GENOMIC DNA]</scope>
    <source>
        <strain evidence="2">CGMCC 1.12402</strain>
    </source>
</reference>
<dbReference type="OrthoDB" id="290036at2"/>
<dbReference type="PANTHER" id="PTHR39624:SF2">
    <property type="entry name" value="OSMC-LIKE PROTEIN"/>
    <property type="match status" value="1"/>
</dbReference>
<protein>
    <submittedName>
        <fullName evidence="1">Uncharacterized OsmC-related protein</fullName>
    </submittedName>
</protein>
<accession>A0A1I0NUL7</accession>
<dbReference type="STRING" id="1267423.SAMN05216290_1481"/>
<keyword evidence="2" id="KW-1185">Reference proteome</keyword>
<dbReference type="GeneID" id="99986207"/>
<sequence length="134" mass="14645">MITIKSKYEGGLRTTMEHVKSGNTMQTDAPVDNNGKGETFSPTDTVAAALGSCMMTVMAIDGEKNGIDMSGMRLEVTKVMSASPRRISALKVDFYWDGCTASEEDRAKLKEIGRNCPVALSLSESLRQEITFHF</sequence>
<dbReference type="EMBL" id="FOIR01000001">
    <property type="protein sequence ID" value="SEW05342.1"/>
    <property type="molecule type" value="Genomic_DNA"/>
</dbReference>
<evidence type="ECO:0000313" key="1">
    <source>
        <dbReference type="EMBL" id="SEW05342.1"/>
    </source>
</evidence>